<protein>
    <recommendedName>
        <fullName evidence="4">Type IV pilus biogenesis protein PilP</fullName>
    </recommendedName>
</protein>
<dbReference type="KEGG" id="slan:GV829_06395"/>
<evidence type="ECO:0000313" key="3">
    <source>
        <dbReference type="Proteomes" id="UP000503018"/>
    </source>
</evidence>
<evidence type="ECO:0000313" key="2">
    <source>
        <dbReference type="EMBL" id="QJQ32127.1"/>
    </source>
</evidence>
<keyword evidence="3" id="KW-1185">Reference proteome</keyword>
<evidence type="ECO:0000256" key="1">
    <source>
        <dbReference type="SAM" id="SignalP"/>
    </source>
</evidence>
<keyword evidence="1" id="KW-0732">Signal</keyword>
<organism evidence="2 3">
    <name type="scientific">Sphingomonas lacunae</name>
    <dbReference type="NCBI Taxonomy" id="2698828"/>
    <lineage>
        <taxon>Bacteria</taxon>
        <taxon>Pseudomonadati</taxon>
        <taxon>Pseudomonadota</taxon>
        <taxon>Alphaproteobacteria</taxon>
        <taxon>Sphingomonadales</taxon>
        <taxon>Sphingomonadaceae</taxon>
        <taxon>Sphingomonas</taxon>
    </lineage>
</organism>
<feature type="chain" id="PRO_5027026381" description="Type IV pilus biogenesis protein PilP" evidence="1">
    <location>
        <begin position="32"/>
        <end position="193"/>
    </location>
</feature>
<evidence type="ECO:0008006" key="4">
    <source>
        <dbReference type="Google" id="ProtNLM"/>
    </source>
</evidence>
<feature type="signal peptide" evidence="1">
    <location>
        <begin position="1"/>
        <end position="31"/>
    </location>
</feature>
<sequence length="193" mass="20544">MQKRAMRDFAMSGGLLTLATGGALVASPVAAQEAAASGGIVTRVYACRAISDATERLACFDREVAALETAQTNNDVRIVDREQVRQARRGLFGLSLPNLGNLFGGSGDEDSADEAQVEEEGITFIESRITSIGGDTTGRRLLVLENGQQWVQIEPHRGRAPVAGAAVTIRRGILGSYVATVEGRGSLRVMRTR</sequence>
<reference evidence="2 3" key="1">
    <citation type="submission" date="2020-01" db="EMBL/GenBank/DDBJ databases">
        <title>Sphingomonas sp. strain CSW-10.</title>
        <authorList>
            <person name="Chen W.-M."/>
        </authorList>
    </citation>
    <scope>NUCLEOTIDE SEQUENCE [LARGE SCALE GENOMIC DNA]</scope>
    <source>
        <strain evidence="2 3">CSW-10</strain>
    </source>
</reference>
<gene>
    <name evidence="2" type="ORF">GV829_06395</name>
</gene>
<name>A0A6M4ASQ8_9SPHN</name>
<dbReference type="EMBL" id="CP053015">
    <property type="protein sequence ID" value="QJQ32127.1"/>
    <property type="molecule type" value="Genomic_DNA"/>
</dbReference>
<accession>A0A6M4ASQ8</accession>
<proteinExistence type="predicted"/>
<dbReference type="AlphaFoldDB" id="A0A6M4ASQ8"/>
<dbReference type="RefSeq" id="WP_169945010.1">
    <property type="nucleotide sequence ID" value="NZ_CP053015.1"/>
</dbReference>
<dbReference type="Proteomes" id="UP000503018">
    <property type="component" value="Chromosome"/>
</dbReference>